<evidence type="ECO:0000256" key="1">
    <source>
        <dbReference type="ARBA" id="ARBA00004123"/>
    </source>
</evidence>
<sequence>MLVGPTSYELPDGWEMRYDKHGRAYFVNHNSRKTQWDPPLPKGWEERRDPHGRVYYVDHNSRSTTWQRPTRDYIRRLQNYKSQMAQQQDPNSQRIFMSRKLPGIDISPGSSDPDGLGSLPDSWEMRQTPQGKDTYFIYSKTFTSEW</sequence>
<proteinExistence type="predicted"/>
<feature type="domain" description="WW" evidence="6">
    <location>
        <begin position="117"/>
        <end position="146"/>
    </location>
</feature>
<evidence type="ECO:0000256" key="4">
    <source>
        <dbReference type="ARBA" id="ARBA00023242"/>
    </source>
</evidence>
<dbReference type="Gene3D" id="2.20.70.10">
    <property type="match status" value="3"/>
</dbReference>
<evidence type="ECO:0000313" key="8">
    <source>
        <dbReference type="Proteomes" id="UP001165289"/>
    </source>
</evidence>
<reference evidence="7 8" key="1">
    <citation type="journal article" date="2023" name="BMC Biol.">
        <title>The compact genome of the sponge Oopsacas minuta (Hexactinellida) is lacking key metazoan core genes.</title>
        <authorList>
            <person name="Santini S."/>
            <person name="Schenkelaars Q."/>
            <person name="Jourda C."/>
            <person name="Duchesne M."/>
            <person name="Belahbib H."/>
            <person name="Rocher C."/>
            <person name="Selva M."/>
            <person name="Riesgo A."/>
            <person name="Vervoort M."/>
            <person name="Leys S.P."/>
            <person name="Kodjabachian L."/>
            <person name="Le Bivic A."/>
            <person name="Borchiellini C."/>
            <person name="Claverie J.M."/>
            <person name="Renard E."/>
        </authorList>
    </citation>
    <scope>NUCLEOTIDE SEQUENCE [LARGE SCALE GENOMIC DNA]</scope>
    <source>
        <strain evidence="7">SPO-2</strain>
    </source>
</reference>
<evidence type="ECO:0000256" key="5">
    <source>
        <dbReference type="SAM" id="MobiDB-lite"/>
    </source>
</evidence>
<dbReference type="PANTHER" id="PTHR17616">
    <property type="entry name" value="YES-ASSOCIATED PROTEIN YAP1 FAMILY MEMBER"/>
    <property type="match status" value="1"/>
</dbReference>
<evidence type="ECO:0000256" key="3">
    <source>
        <dbReference type="ARBA" id="ARBA00022490"/>
    </source>
</evidence>
<dbReference type="InterPro" id="IPR001202">
    <property type="entry name" value="WW_dom"/>
</dbReference>
<feature type="domain" description="WW" evidence="6">
    <location>
        <begin position="8"/>
        <end position="41"/>
    </location>
</feature>
<feature type="compositionally biased region" description="Low complexity" evidence="5">
    <location>
        <begin position="103"/>
        <end position="122"/>
    </location>
</feature>
<dbReference type="SMART" id="SM00456">
    <property type="entry name" value="WW"/>
    <property type="match status" value="2"/>
</dbReference>
<protein>
    <recommendedName>
        <fullName evidence="6">WW domain-containing protein</fullName>
    </recommendedName>
</protein>
<dbReference type="AlphaFoldDB" id="A0AAV7KAS0"/>
<dbReference type="InterPro" id="IPR036020">
    <property type="entry name" value="WW_dom_sf"/>
</dbReference>
<dbReference type="PANTHER" id="PTHR17616:SF8">
    <property type="entry name" value="TRANSCRIPTIONAL COACTIVATOR YORKIE"/>
    <property type="match status" value="1"/>
</dbReference>
<comment type="caution">
    <text evidence="7">The sequence shown here is derived from an EMBL/GenBank/DDBJ whole genome shotgun (WGS) entry which is preliminary data.</text>
</comment>
<dbReference type="PROSITE" id="PS01159">
    <property type="entry name" value="WW_DOMAIN_1"/>
    <property type="match status" value="2"/>
</dbReference>
<dbReference type="GO" id="GO:0003713">
    <property type="term" value="F:transcription coactivator activity"/>
    <property type="evidence" value="ECO:0007669"/>
    <property type="project" value="TreeGrafter"/>
</dbReference>
<comment type="subcellular location">
    <subcellularLocation>
        <location evidence="2">Cytoplasm</location>
    </subcellularLocation>
    <subcellularLocation>
        <location evidence="1">Nucleus</location>
    </subcellularLocation>
</comment>
<dbReference type="GO" id="GO:0005634">
    <property type="term" value="C:nucleus"/>
    <property type="evidence" value="ECO:0007669"/>
    <property type="project" value="UniProtKB-SubCell"/>
</dbReference>
<dbReference type="GO" id="GO:0005737">
    <property type="term" value="C:cytoplasm"/>
    <property type="evidence" value="ECO:0007669"/>
    <property type="project" value="UniProtKB-SubCell"/>
</dbReference>
<dbReference type="InterPro" id="IPR051583">
    <property type="entry name" value="YAP1"/>
</dbReference>
<keyword evidence="4" id="KW-0539">Nucleus</keyword>
<gene>
    <name evidence="7" type="ORF">LOD99_15527</name>
</gene>
<dbReference type="GO" id="GO:0035329">
    <property type="term" value="P:hippo signaling"/>
    <property type="evidence" value="ECO:0007669"/>
    <property type="project" value="TreeGrafter"/>
</dbReference>
<dbReference type="Proteomes" id="UP001165289">
    <property type="component" value="Unassembled WGS sequence"/>
</dbReference>
<feature type="region of interest" description="Disordered" evidence="5">
    <location>
        <begin position="100"/>
        <end position="127"/>
    </location>
</feature>
<dbReference type="PROSITE" id="PS50020">
    <property type="entry name" value="WW_DOMAIN_2"/>
    <property type="match status" value="3"/>
</dbReference>
<keyword evidence="8" id="KW-1185">Reference proteome</keyword>
<feature type="domain" description="WW" evidence="6">
    <location>
        <begin position="38"/>
        <end position="71"/>
    </location>
</feature>
<evidence type="ECO:0000313" key="7">
    <source>
        <dbReference type="EMBL" id="KAI6658258.1"/>
    </source>
</evidence>
<dbReference type="CDD" id="cd00201">
    <property type="entry name" value="WW"/>
    <property type="match status" value="2"/>
</dbReference>
<dbReference type="SUPFAM" id="SSF51045">
    <property type="entry name" value="WW domain"/>
    <property type="match status" value="3"/>
</dbReference>
<evidence type="ECO:0000259" key="6">
    <source>
        <dbReference type="PROSITE" id="PS50020"/>
    </source>
</evidence>
<organism evidence="7 8">
    <name type="scientific">Oopsacas minuta</name>
    <dbReference type="NCBI Taxonomy" id="111878"/>
    <lineage>
        <taxon>Eukaryota</taxon>
        <taxon>Metazoa</taxon>
        <taxon>Porifera</taxon>
        <taxon>Hexactinellida</taxon>
        <taxon>Hexasterophora</taxon>
        <taxon>Lyssacinosida</taxon>
        <taxon>Leucopsacidae</taxon>
        <taxon>Oopsacas</taxon>
    </lineage>
</organism>
<evidence type="ECO:0000256" key="2">
    <source>
        <dbReference type="ARBA" id="ARBA00004496"/>
    </source>
</evidence>
<keyword evidence="3" id="KW-0963">Cytoplasm</keyword>
<accession>A0AAV7KAS0</accession>
<dbReference type="Pfam" id="PF00397">
    <property type="entry name" value="WW"/>
    <property type="match status" value="2"/>
</dbReference>
<dbReference type="GO" id="GO:0045944">
    <property type="term" value="P:positive regulation of transcription by RNA polymerase II"/>
    <property type="evidence" value="ECO:0007669"/>
    <property type="project" value="TreeGrafter"/>
</dbReference>
<name>A0AAV7KAS0_9METZ</name>
<dbReference type="EMBL" id="JAKMXF010000099">
    <property type="protein sequence ID" value="KAI6658258.1"/>
    <property type="molecule type" value="Genomic_DNA"/>
</dbReference>